<dbReference type="UniPathway" id="UPA00344"/>
<dbReference type="InterPro" id="IPR016155">
    <property type="entry name" value="Mopterin_synth/thiamin_S_b"/>
</dbReference>
<gene>
    <name evidence="2" type="ORF">THAOC_37487</name>
</gene>
<dbReference type="InterPro" id="IPR044672">
    <property type="entry name" value="MOCS2A"/>
</dbReference>
<evidence type="ECO:0000256" key="1">
    <source>
        <dbReference type="ARBA" id="ARBA00022741"/>
    </source>
</evidence>
<dbReference type="PANTHER" id="PTHR33359">
    <property type="entry name" value="MOLYBDOPTERIN SYNTHASE SULFUR CARRIER SUBUNIT"/>
    <property type="match status" value="1"/>
</dbReference>
<protein>
    <recommendedName>
        <fullName evidence="4">Molybdopterin synthase sulfur carrier subunit</fullName>
    </recommendedName>
</protein>
<dbReference type="InterPro" id="IPR012675">
    <property type="entry name" value="Beta-grasp_dom_sf"/>
</dbReference>
<dbReference type="EMBL" id="AGNL01050296">
    <property type="protein sequence ID" value="EJK44013.1"/>
    <property type="molecule type" value="Genomic_DNA"/>
</dbReference>
<organism evidence="2 3">
    <name type="scientific">Thalassiosira oceanica</name>
    <name type="common">Marine diatom</name>
    <dbReference type="NCBI Taxonomy" id="159749"/>
    <lineage>
        <taxon>Eukaryota</taxon>
        <taxon>Sar</taxon>
        <taxon>Stramenopiles</taxon>
        <taxon>Ochrophyta</taxon>
        <taxon>Bacillariophyta</taxon>
        <taxon>Coscinodiscophyceae</taxon>
        <taxon>Thalassiosirophycidae</taxon>
        <taxon>Thalassiosirales</taxon>
        <taxon>Thalassiosiraceae</taxon>
        <taxon>Thalassiosira</taxon>
    </lineage>
</organism>
<dbReference type="Proteomes" id="UP000266841">
    <property type="component" value="Unassembled WGS sequence"/>
</dbReference>
<dbReference type="eggNOG" id="ENOG502SD3I">
    <property type="taxonomic scope" value="Eukaryota"/>
</dbReference>
<evidence type="ECO:0008006" key="4">
    <source>
        <dbReference type="Google" id="ProtNLM"/>
    </source>
</evidence>
<keyword evidence="1" id="KW-0547">Nucleotide-binding</keyword>
<dbReference type="CDD" id="cd00754">
    <property type="entry name" value="Ubl_MoaD"/>
    <property type="match status" value="1"/>
</dbReference>
<dbReference type="GO" id="GO:0006777">
    <property type="term" value="P:Mo-molybdopterin cofactor biosynthetic process"/>
    <property type="evidence" value="ECO:0007669"/>
    <property type="project" value="InterPro"/>
</dbReference>
<dbReference type="Gene3D" id="3.10.20.30">
    <property type="match status" value="1"/>
</dbReference>
<proteinExistence type="predicted"/>
<dbReference type="GO" id="GO:1990133">
    <property type="term" value="C:molybdopterin adenylyltransferase complex"/>
    <property type="evidence" value="ECO:0007669"/>
    <property type="project" value="TreeGrafter"/>
</dbReference>
<dbReference type="InterPro" id="IPR003749">
    <property type="entry name" value="ThiS/MoaD-like"/>
</dbReference>
<comment type="caution">
    <text evidence="2">The sequence shown here is derived from an EMBL/GenBank/DDBJ whole genome shotgun (WGS) entry which is preliminary data.</text>
</comment>
<dbReference type="AlphaFoldDB" id="K0QYC3"/>
<keyword evidence="3" id="KW-1185">Reference proteome</keyword>
<sequence length="90" mass="9826">MAISIRVLFFASAREAAGTTSTTVELDDAADTEALREKLAALYPRLAGLVKDEDNITLALNEEYVQMGEAPRLKNGDTVALIPPHKRRLT</sequence>
<evidence type="ECO:0000313" key="3">
    <source>
        <dbReference type="Proteomes" id="UP000266841"/>
    </source>
</evidence>
<dbReference type="Pfam" id="PF02597">
    <property type="entry name" value="ThiS"/>
    <property type="match status" value="1"/>
</dbReference>
<dbReference type="PANTHER" id="PTHR33359:SF1">
    <property type="entry name" value="MOLYBDOPTERIN SYNTHASE SULFUR CARRIER SUBUNIT"/>
    <property type="match status" value="1"/>
</dbReference>
<dbReference type="SUPFAM" id="SSF54285">
    <property type="entry name" value="MoaD/ThiS"/>
    <property type="match status" value="1"/>
</dbReference>
<evidence type="ECO:0000313" key="2">
    <source>
        <dbReference type="EMBL" id="EJK44013.1"/>
    </source>
</evidence>
<dbReference type="OMA" id="HVLFFAK"/>
<reference evidence="2 3" key="1">
    <citation type="journal article" date="2012" name="Genome Biol.">
        <title>Genome and low-iron response of an oceanic diatom adapted to chronic iron limitation.</title>
        <authorList>
            <person name="Lommer M."/>
            <person name="Specht M."/>
            <person name="Roy A.S."/>
            <person name="Kraemer L."/>
            <person name="Andreson R."/>
            <person name="Gutowska M.A."/>
            <person name="Wolf J."/>
            <person name="Bergner S.V."/>
            <person name="Schilhabel M.B."/>
            <person name="Klostermeier U.C."/>
            <person name="Beiko R.G."/>
            <person name="Rosenstiel P."/>
            <person name="Hippler M."/>
            <person name="Laroche J."/>
        </authorList>
    </citation>
    <scope>NUCLEOTIDE SEQUENCE [LARGE SCALE GENOMIC DNA]</scope>
    <source>
        <strain evidence="2 3">CCMP1005</strain>
    </source>
</reference>
<dbReference type="GO" id="GO:0000166">
    <property type="term" value="F:nucleotide binding"/>
    <property type="evidence" value="ECO:0007669"/>
    <property type="project" value="UniProtKB-KW"/>
</dbReference>
<name>K0QYC3_THAOC</name>
<dbReference type="OrthoDB" id="5531344at2759"/>
<accession>K0QYC3</accession>